<keyword evidence="5" id="KW-0004">4Fe-4S</keyword>
<dbReference type="PANTHER" id="PTHR11995:SF14">
    <property type="entry name" value="NADH DEHYDROGENASE [UBIQUINONE] IRON-SULFUR PROTEIN 7, MITOCHONDRIAL"/>
    <property type="match status" value="1"/>
</dbReference>
<dbReference type="Proteomes" id="UP000239936">
    <property type="component" value="Unassembled WGS sequence"/>
</dbReference>
<feature type="domain" description="NADH:ubiquinone oxidoreductase-like 20kDa subunit" evidence="6">
    <location>
        <begin position="51"/>
        <end position="161"/>
    </location>
</feature>
<dbReference type="GO" id="GO:0048038">
    <property type="term" value="F:quinone binding"/>
    <property type="evidence" value="ECO:0007669"/>
    <property type="project" value="UniProtKB-KW"/>
</dbReference>
<organism evidence="8 9">
    <name type="scientific">Chromatium okenii</name>
    <dbReference type="NCBI Taxonomy" id="61644"/>
    <lineage>
        <taxon>Bacteria</taxon>
        <taxon>Pseudomonadati</taxon>
        <taxon>Pseudomonadota</taxon>
        <taxon>Gammaproteobacteria</taxon>
        <taxon>Chromatiales</taxon>
        <taxon>Chromatiaceae</taxon>
        <taxon>Chromatium</taxon>
    </lineage>
</organism>
<keyword evidence="9" id="KW-1185">Reference proteome</keyword>
<dbReference type="PANTHER" id="PTHR11995">
    <property type="entry name" value="NADH DEHYDROGENASE"/>
    <property type="match status" value="1"/>
</dbReference>
<accession>A0A2S7XVE9</accession>
<dbReference type="InterPro" id="IPR006137">
    <property type="entry name" value="NADH_UbQ_OxRdtase-like_20kDa"/>
</dbReference>
<keyword evidence="3" id="KW-1278">Translocase</keyword>
<protein>
    <submittedName>
        <fullName evidence="8">NADH-quinone oxidoreductase subunit B</fullName>
    </submittedName>
</protein>
<dbReference type="GO" id="GO:0015990">
    <property type="term" value="P:electron transport coupled proton transport"/>
    <property type="evidence" value="ECO:0007669"/>
    <property type="project" value="TreeGrafter"/>
</dbReference>
<evidence type="ECO:0000256" key="1">
    <source>
        <dbReference type="ARBA" id="ARBA00009173"/>
    </source>
</evidence>
<comment type="similarity">
    <text evidence="1 5">Belongs to the complex I 20 kDa subunit family.</text>
</comment>
<keyword evidence="5" id="KW-0479">Metal-binding</keyword>
<name>A0A2S7XVE9_9GAMM</name>
<evidence type="ECO:0000313" key="8">
    <source>
        <dbReference type="EMBL" id="PQJ97646.1"/>
    </source>
</evidence>
<keyword evidence="5" id="KW-0408">Iron</keyword>
<comment type="caution">
    <text evidence="8">The sequence shown here is derived from an EMBL/GenBank/DDBJ whole genome shotgun (WGS) entry which is preliminary data.</text>
</comment>
<evidence type="ECO:0000313" key="7">
    <source>
        <dbReference type="EMBL" id="PQJ95170.1"/>
    </source>
</evidence>
<dbReference type="SUPFAM" id="SSF56770">
    <property type="entry name" value="HydA/Nqo6-like"/>
    <property type="match status" value="1"/>
</dbReference>
<keyword evidence="2" id="KW-0874">Quinone</keyword>
<evidence type="ECO:0000256" key="2">
    <source>
        <dbReference type="ARBA" id="ARBA00022719"/>
    </source>
</evidence>
<keyword evidence="5" id="KW-0520">NAD</keyword>
<dbReference type="GO" id="GO:0051539">
    <property type="term" value="F:4 iron, 4 sulfur cluster binding"/>
    <property type="evidence" value="ECO:0007669"/>
    <property type="project" value="UniProtKB-KW"/>
</dbReference>
<dbReference type="GO" id="GO:0045271">
    <property type="term" value="C:respiratory chain complex I"/>
    <property type="evidence" value="ECO:0007669"/>
    <property type="project" value="TreeGrafter"/>
</dbReference>
<evidence type="ECO:0000259" key="6">
    <source>
        <dbReference type="Pfam" id="PF01058"/>
    </source>
</evidence>
<reference evidence="8 9" key="1">
    <citation type="submission" date="2018-01" db="EMBL/GenBank/DDBJ databases">
        <title>The complete genome sequence of Chromatium okenii LaCa, a purple sulfur bacterium with a turbulent life.</title>
        <authorList>
            <person name="Luedin S.M."/>
            <person name="Liechti N."/>
            <person name="Storelli N."/>
            <person name="Danza F."/>
            <person name="Wittwer M."/>
            <person name="Pothier J.F."/>
            <person name="Tonolla M.A."/>
        </authorList>
    </citation>
    <scope>NUCLEOTIDE SEQUENCE [LARGE SCALE GENOMIC DNA]</scope>
    <source>
        <strain evidence="8 9">LaCa</strain>
    </source>
</reference>
<proteinExistence type="inferred from homology"/>
<keyword evidence="4" id="KW-0830">Ubiquinone</keyword>
<dbReference type="GO" id="GO:0008137">
    <property type="term" value="F:NADH dehydrogenase (ubiquinone) activity"/>
    <property type="evidence" value="ECO:0007669"/>
    <property type="project" value="InterPro"/>
</dbReference>
<evidence type="ECO:0000256" key="4">
    <source>
        <dbReference type="ARBA" id="ARBA00023075"/>
    </source>
</evidence>
<evidence type="ECO:0000256" key="3">
    <source>
        <dbReference type="ARBA" id="ARBA00022967"/>
    </source>
</evidence>
<keyword evidence="5" id="KW-0411">Iron-sulfur</keyword>
<dbReference type="OrthoDB" id="9786737at2"/>
<evidence type="ECO:0000313" key="9">
    <source>
        <dbReference type="Proteomes" id="UP000239936"/>
    </source>
</evidence>
<sequence length="210" mass="23763">MYHHEHCEGFQCEQQQLEASLAQSGNELGALDRLIAWFRQRSLFVLAYGTGCGAIEMRPLMTSRFDAERFGIIGAATPRQADVLVISGYLAIKTLKRVIRSYEQMQAPKYVIGLGSCTINGGMYWDSYNTIKQLDHYIPVDMYVNGCMPRPEALIEGFVALQQRIAAGTPSGFERYRANIDWYKANQRRVLGDNMPPDYTYDWYHAGGVA</sequence>
<dbReference type="NCBIfam" id="TIGR01957">
    <property type="entry name" value="nuoB_fam"/>
    <property type="match status" value="1"/>
</dbReference>
<dbReference type="EMBL" id="PPGH01000005">
    <property type="protein sequence ID" value="PQJ97646.1"/>
    <property type="molecule type" value="Genomic_DNA"/>
</dbReference>
<dbReference type="GO" id="GO:0046872">
    <property type="term" value="F:metal ion binding"/>
    <property type="evidence" value="ECO:0007669"/>
    <property type="project" value="UniProtKB-KW"/>
</dbReference>
<dbReference type="GO" id="GO:0009060">
    <property type="term" value="P:aerobic respiration"/>
    <property type="evidence" value="ECO:0007669"/>
    <property type="project" value="TreeGrafter"/>
</dbReference>
<gene>
    <name evidence="8" type="ORF">CXB77_00360</name>
    <name evidence="7" type="ORF">CXB77_12855</name>
</gene>
<dbReference type="InterPro" id="IPR006138">
    <property type="entry name" value="NADH_UQ_OxRdtase_20Kd_su"/>
</dbReference>
<dbReference type="Pfam" id="PF01058">
    <property type="entry name" value="Oxidored_q6"/>
    <property type="match status" value="1"/>
</dbReference>
<dbReference type="Gene3D" id="3.40.50.12280">
    <property type="match status" value="1"/>
</dbReference>
<dbReference type="EMBL" id="PPGH01000037">
    <property type="protein sequence ID" value="PQJ95170.1"/>
    <property type="molecule type" value="Genomic_DNA"/>
</dbReference>
<dbReference type="NCBIfam" id="NF005012">
    <property type="entry name" value="PRK06411.1"/>
    <property type="match status" value="1"/>
</dbReference>
<dbReference type="RefSeq" id="WP_105072357.1">
    <property type="nucleotide sequence ID" value="NZ_PPGH01000005.1"/>
</dbReference>
<evidence type="ECO:0000256" key="5">
    <source>
        <dbReference type="RuleBase" id="RU004464"/>
    </source>
</evidence>
<dbReference type="AlphaFoldDB" id="A0A2S7XVE9"/>